<dbReference type="EMBL" id="CAJFCV020000005">
    <property type="protein sequence ID" value="CAG9123116.1"/>
    <property type="molecule type" value="Genomic_DNA"/>
</dbReference>
<protein>
    <submittedName>
        <fullName evidence="2">(pine wood nematode) hypothetical protein</fullName>
    </submittedName>
</protein>
<dbReference type="EMBL" id="CAJFDI010000005">
    <property type="protein sequence ID" value="CAD5231757.1"/>
    <property type="molecule type" value="Genomic_DNA"/>
</dbReference>
<evidence type="ECO:0000313" key="5">
    <source>
        <dbReference type="WBParaSite" id="BXY_0359300.1"/>
    </source>
</evidence>
<dbReference type="WBParaSite" id="BXY_0359300.1">
    <property type="protein sequence ID" value="BXY_0359300.1"/>
    <property type="gene ID" value="BXY_0359300"/>
</dbReference>
<dbReference type="AlphaFoldDB" id="A0A1I7RS89"/>
<evidence type="ECO:0000313" key="3">
    <source>
        <dbReference type="Proteomes" id="UP000095284"/>
    </source>
</evidence>
<dbReference type="Proteomes" id="UP000095284">
    <property type="component" value="Unplaced"/>
</dbReference>
<organism evidence="3 5">
    <name type="scientific">Bursaphelenchus xylophilus</name>
    <name type="common">Pinewood nematode worm</name>
    <name type="synonym">Aphelenchoides xylophilus</name>
    <dbReference type="NCBI Taxonomy" id="6326"/>
    <lineage>
        <taxon>Eukaryota</taxon>
        <taxon>Metazoa</taxon>
        <taxon>Ecdysozoa</taxon>
        <taxon>Nematoda</taxon>
        <taxon>Chromadorea</taxon>
        <taxon>Rhabditida</taxon>
        <taxon>Tylenchina</taxon>
        <taxon>Tylenchomorpha</taxon>
        <taxon>Aphelenchoidea</taxon>
        <taxon>Aphelenchoididae</taxon>
        <taxon>Bursaphelenchus</taxon>
    </lineage>
</organism>
<reference evidence="2" key="2">
    <citation type="submission" date="2020-09" db="EMBL/GenBank/DDBJ databases">
        <authorList>
            <person name="Kikuchi T."/>
        </authorList>
    </citation>
    <scope>NUCLEOTIDE SEQUENCE</scope>
    <source>
        <strain evidence="2">Ka4C1</strain>
    </source>
</reference>
<dbReference type="Proteomes" id="UP000659654">
    <property type="component" value="Unassembled WGS sequence"/>
</dbReference>
<dbReference type="Proteomes" id="UP000582659">
    <property type="component" value="Unassembled WGS sequence"/>
</dbReference>
<accession>A0A1I7RS89</accession>
<evidence type="ECO:0000313" key="2">
    <source>
        <dbReference type="EMBL" id="CAD5231757.1"/>
    </source>
</evidence>
<evidence type="ECO:0000256" key="1">
    <source>
        <dbReference type="SAM" id="MobiDB-lite"/>
    </source>
</evidence>
<keyword evidence="4" id="KW-1185">Reference proteome</keyword>
<feature type="region of interest" description="Disordered" evidence="1">
    <location>
        <begin position="94"/>
        <end position="118"/>
    </location>
</feature>
<gene>
    <name evidence="2" type="ORF">BXYJ_LOCUS11853</name>
</gene>
<name>A0A1I7RS89_BURXY</name>
<sequence length="118" mass="13743">MHSRPASLRGREESEGKEDGVVVSEVGWVAFARRNRERSNLLWQTREGKRREWRAKQESQALVDIEDDQQQNENARVSVSTEQQAIHWMTGLAERQQRGRRKRGKGKSNCFLPAVRSR</sequence>
<evidence type="ECO:0000313" key="4">
    <source>
        <dbReference type="Proteomes" id="UP000659654"/>
    </source>
</evidence>
<reference evidence="5" key="1">
    <citation type="submission" date="2016-11" db="UniProtKB">
        <authorList>
            <consortium name="WormBaseParasite"/>
        </authorList>
    </citation>
    <scope>IDENTIFICATION</scope>
</reference>
<proteinExistence type="predicted"/>